<dbReference type="Ensembl" id="ENSMUST00000235692.2">
    <property type="protein sequence ID" value="ENSMUSP00000157969.2"/>
    <property type="gene ID" value="ENSMUSG00000035765.11"/>
</dbReference>
<dbReference type="Bgee" id="ENSMUSG00000035765">
    <property type="expression patterns" value="Expressed in spermatocyte and 267 other cell types or tissues"/>
</dbReference>
<accession>A0A494BA72</accession>
<keyword evidence="3" id="KW-0519">Myristate</keyword>
<gene>
    <name evidence="5 6" type="primary">Dym</name>
</gene>
<evidence type="ECO:0000313" key="6">
    <source>
        <dbReference type="MGI" id="MGI:1918480"/>
    </source>
</evidence>
<dbReference type="MGI" id="MGI:1918480">
    <property type="gene designation" value="Dym"/>
</dbReference>
<reference evidence="5 7" key="2">
    <citation type="journal article" date="2011" name="PLoS Biol.">
        <title>Modernizing reference genome assemblies.</title>
        <authorList>
            <person name="Church D.M."/>
            <person name="Schneider V.A."/>
            <person name="Graves T."/>
            <person name="Auger K."/>
            <person name="Cunningham F."/>
            <person name="Bouk N."/>
            <person name="Chen H.C."/>
            <person name="Agarwala R."/>
            <person name="McLaren W.M."/>
            <person name="Ritchie G.R."/>
            <person name="Albracht D."/>
            <person name="Kremitzki M."/>
            <person name="Rock S."/>
            <person name="Kotkiewicz H."/>
            <person name="Kremitzki C."/>
            <person name="Wollam A."/>
            <person name="Trani L."/>
            <person name="Fulton L."/>
            <person name="Fulton R."/>
            <person name="Matthews L."/>
            <person name="Whitehead S."/>
            <person name="Chow W."/>
            <person name="Torrance J."/>
            <person name="Dunn M."/>
            <person name="Harden G."/>
            <person name="Threadgold G."/>
            <person name="Wood J."/>
            <person name="Collins J."/>
            <person name="Heath P."/>
            <person name="Griffiths G."/>
            <person name="Pelan S."/>
            <person name="Grafham D."/>
            <person name="Eichler E.E."/>
            <person name="Weinstock G."/>
            <person name="Mardis E.R."/>
            <person name="Wilson R.K."/>
            <person name="Howe K."/>
            <person name="Flicek P."/>
            <person name="Hubbard T."/>
        </authorList>
    </citation>
    <scope>NUCLEOTIDE SEQUENCE [LARGE SCALE GENOMIC DNA]</scope>
    <source>
        <strain evidence="5 7">C57BL/6J</strain>
    </source>
</reference>
<dbReference type="ExpressionAtlas" id="A0A494BA72">
    <property type="expression patterns" value="baseline and differential"/>
</dbReference>
<dbReference type="Proteomes" id="UP000000589">
    <property type="component" value="Chromosome 18"/>
</dbReference>
<evidence type="ECO:0000313" key="5">
    <source>
        <dbReference type="Ensembl" id="ENSMUSP00000157969.2"/>
    </source>
</evidence>
<sequence>MGSNSSKISDLPKNEYLKKLSGPESISENDPFWNQLFSFSFPAPTSSSELKLLEEATISVCKSLVENNPRTGNLAALTKVFLSRTRELRLSAECQNHIFIWQTHNALFIICCLLKVFIRELSEEELQLHFTYEEKSPGSYSSDSEDLLEELLCSLVQLITDTPLLDITYEIAVEAISAMVVFLSCQLFHKEVLRQSISHKYLMQGPCLPYTSKLVKTLLYNFIRQEKPPPPGTHVFPQQSDGGGLLYGLASGVATSRSPIPQEPLSHSSGASLPFLRSRSPIPQEPLSHSSGAALPFLRSRSPIPQEPLSHSSGARAVLAQRRKKHHGNCSYSKDTSRIFVCFC</sequence>
<evidence type="ECO:0007829" key="8">
    <source>
        <dbReference type="PeptideAtlas" id="A0A494BA72"/>
    </source>
</evidence>
<evidence type="ECO:0000256" key="2">
    <source>
        <dbReference type="ARBA" id="ARBA00015736"/>
    </source>
</evidence>
<dbReference type="PANTHER" id="PTHR12895">
    <property type="entry name" value="DYMECLIN"/>
    <property type="match status" value="1"/>
</dbReference>
<comment type="similarity">
    <text evidence="1">Belongs to the dymeclin family.</text>
</comment>
<keyword evidence="8 9" id="KW-1267">Proteomics identification</keyword>
<evidence type="ECO:0000256" key="1">
    <source>
        <dbReference type="ARBA" id="ARBA00010603"/>
    </source>
</evidence>
<dbReference type="GeneTree" id="ENSGT00390000008772"/>
<dbReference type="AlphaFoldDB" id="A0A494BA72"/>
<protein>
    <recommendedName>
        <fullName evidence="2">Dymeclin</fullName>
    </recommendedName>
</protein>
<evidence type="ECO:0000256" key="3">
    <source>
        <dbReference type="ARBA" id="ARBA00022707"/>
    </source>
</evidence>
<proteinExistence type="evidence at protein level"/>
<dbReference type="PANTHER" id="PTHR12895:SF9">
    <property type="entry name" value="DYMECLIN"/>
    <property type="match status" value="1"/>
</dbReference>
<keyword evidence="7" id="KW-1185">Reference proteome</keyword>
<evidence type="ECO:0000256" key="4">
    <source>
        <dbReference type="ARBA" id="ARBA00023288"/>
    </source>
</evidence>
<organism evidence="5 7">
    <name type="scientific">Mus musculus</name>
    <name type="common">Mouse</name>
    <dbReference type="NCBI Taxonomy" id="10090"/>
    <lineage>
        <taxon>Eukaryota</taxon>
        <taxon>Metazoa</taxon>
        <taxon>Chordata</taxon>
        <taxon>Craniata</taxon>
        <taxon>Vertebrata</taxon>
        <taxon>Euteleostomi</taxon>
        <taxon>Mammalia</taxon>
        <taxon>Eutheria</taxon>
        <taxon>Euarchontoglires</taxon>
        <taxon>Glires</taxon>
        <taxon>Rodentia</taxon>
        <taxon>Myomorpha</taxon>
        <taxon>Muroidea</taxon>
        <taxon>Muridae</taxon>
        <taxon>Murinae</taxon>
        <taxon>Mus</taxon>
        <taxon>Mus</taxon>
    </lineage>
</organism>
<dbReference type="Pfam" id="PF09742">
    <property type="entry name" value="Dymeclin"/>
    <property type="match status" value="1"/>
</dbReference>
<reference evidence="5" key="3">
    <citation type="submission" date="2025-08" db="UniProtKB">
        <authorList>
            <consortium name="Ensembl"/>
        </authorList>
    </citation>
    <scope>IDENTIFICATION</scope>
    <source>
        <strain evidence="5">C57BL/6J</strain>
    </source>
</reference>
<dbReference type="InterPro" id="IPR019142">
    <property type="entry name" value="Dymeclin"/>
</dbReference>
<name>A0A494BA72_MOUSE</name>
<reference evidence="5" key="4">
    <citation type="submission" date="2025-09" db="UniProtKB">
        <authorList>
            <consortium name="Ensembl"/>
        </authorList>
    </citation>
    <scope>IDENTIFICATION</scope>
    <source>
        <strain evidence="5">C57BL/6J</strain>
    </source>
</reference>
<reference evidence="5 7" key="1">
    <citation type="journal article" date="2009" name="PLoS Biol.">
        <title>Lineage-specific biology revealed by a finished genome assembly of the mouse.</title>
        <authorList>
            <consortium name="Mouse Genome Sequencing Consortium"/>
            <person name="Church D.M."/>
            <person name="Goodstadt L."/>
            <person name="Hillier L.W."/>
            <person name="Zody M.C."/>
            <person name="Goldstein S."/>
            <person name="She X."/>
            <person name="Bult C.J."/>
            <person name="Agarwala R."/>
            <person name="Cherry J.L."/>
            <person name="DiCuccio M."/>
            <person name="Hlavina W."/>
            <person name="Kapustin Y."/>
            <person name="Meric P."/>
            <person name="Maglott D."/>
            <person name="Birtle Z."/>
            <person name="Marques A.C."/>
            <person name="Graves T."/>
            <person name="Zhou S."/>
            <person name="Teague B."/>
            <person name="Potamousis K."/>
            <person name="Churas C."/>
            <person name="Place M."/>
            <person name="Herschleb J."/>
            <person name="Runnheim R."/>
            <person name="Forrest D."/>
            <person name="Amos-Landgraf J."/>
            <person name="Schwartz D.C."/>
            <person name="Cheng Z."/>
            <person name="Lindblad-Toh K."/>
            <person name="Eichler E.E."/>
            <person name="Ponting C.P."/>
        </authorList>
    </citation>
    <scope>NUCLEOTIDE SEQUENCE [LARGE SCALE GENOMIC DNA]</scope>
    <source>
        <strain evidence="5 7">C57BL/6J</strain>
    </source>
</reference>
<evidence type="ECO:0000313" key="7">
    <source>
        <dbReference type="Proteomes" id="UP000000589"/>
    </source>
</evidence>
<dbReference type="Antibodypedia" id="22572">
    <property type="antibodies" value="126 antibodies from 21 providers"/>
</dbReference>
<dbReference type="VEuPathDB" id="HostDB:ENSMUSG00000035765"/>
<evidence type="ECO:0007829" key="9">
    <source>
        <dbReference type="ProteomicsDB" id="A0A494BA72"/>
    </source>
</evidence>
<dbReference type="AGR" id="MGI:1918480"/>
<keyword evidence="4" id="KW-0449">Lipoprotein</keyword>